<accession>A0A6N9H9U0</accession>
<evidence type="ECO:0000256" key="2">
    <source>
        <dbReference type="ARBA" id="ARBA00022729"/>
    </source>
</evidence>
<dbReference type="PANTHER" id="PTHR35841:SF1">
    <property type="entry name" value="PHOSPHONATES-BINDING PERIPLASMIC PROTEIN"/>
    <property type="match status" value="1"/>
</dbReference>
<dbReference type="Pfam" id="PF12974">
    <property type="entry name" value="Phosphonate-bd"/>
    <property type="match status" value="1"/>
</dbReference>
<dbReference type="GO" id="GO:0043190">
    <property type="term" value="C:ATP-binding cassette (ABC) transporter complex"/>
    <property type="evidence" value="ECO:0007669"/>
    <property type="project" value="InterPro"/>
</dbReference>
<dbReference type="CDD" id="cd01071">
    <property type="entry name" value="PBP2_PhnD_like"/>
    <property type="match status" value="1"/>
</dbReference>
<reference evidence="4 5" key="1">
    <citation type="submission" date="2020-01" db="EMBL/GenBank/DDBJ databases">
        <authorList>
            <person name="Deng T."/>
        </authorList>
    </citation>
    <scope>NUCLEOTIDE SEQUENCE [LARGE SCALE GENOMIC DNA]</scope>
    <source>
        <strain evidence="4 5">5221</strain>
    </source>
</reference>
<dbReference type="Gene3D" id="3.40.190.10">
    <property type="entry name" value="Periplasmic binding protein-like II"/>
    <property type="match status" value="2"/>
</dbReference>
<name>A0A6N9H9U0_9MICO</name>
<sequence>MRTPAAALSALSAVSLFALAACGPSAAQGSSGSGDSDPDTLVFTAIPSEESQSLSQQFKIVISEIEKATGKKVQVQSATDYAGVIEAQRAGKVQLANYGPLSYVAAHDSGVGLDILGGQITEKDGKPGYNSFGVVPADSPIKSLDDLKGKKVCFVDPTSTSGYLYPSAALQKAGIDPKKDVSPIMAGGHDSSALSVAKGSCDAGFAEDAVVNGSLIKSGQLKKGQLREIWKSELIPATPVAASDSLSQDLRDKLKQVFTQTLNKDALVKAGTCTSAKDCELPEDSWGYVPLEDSAYDSVRKVCEATKADSCVKG</sequence>
<dbReference type="NCBIfam" id="TIGR01098">
    <property type="entry name" value="3A0109s03R"/>
    <property type="match status" value="1"/>
</dbReference>
<protein>
    <submittedName>
        <fullName evidence="4">Phosphate/phosphite/phosphonate ABC transporter substrate-binding protein</fullName>
    </submittedName>
</protein>
<proteinExistence type="inferred from homology"/>
<comment type="similarity">
    <text evidence="1">Belongs to the phosphate/phosphite/phosphonate binding protein family.</text>
</comment>
<dbReference type="InterPro" id="IPR005770">
    <property type="entry name" value="PhnD"/>
</dbReference>
<evidence type="ECO:0000256" key="3">
    <source>
        <dbReference type="SAM" id="SignalP"/>
    </source>
</evidence>
<dbReference type="AlphaFoldDB" id="A0A6N9H9U0"/>
<dbReference type="EMBL" id="WWEQ01000045">
    <property type="protein sequence ID" value="MYM20294.1"/>
    <property type="molecule type" value="Genomic_DNA"/>
</dbReference>
<dbReference type="Proteomes" id="UP000469215">
    <property type="component" value="Unassembled WGS sequence"/>
</dbReference>
<organism evidence="4 5">
    <name type="scientific">Brevibacterium rongguiense</name>
    <dbReference type="NCBI Taxonomy" id="2695267"/>
    <lineage>
        <taxon>Bacteria</taxon>
        <taxon>Bacillati</taxon>
        <taxon>Actinomycetota</taxon>
        <taxon>Actinomycetes</taxon>
        <taxon>Micrococcales</taxon>
        <taxon>Brevibacteriaceae</taxon>
        <taxon>Brevibacterium</taxon>
    </lineage>
</organism>
<dbReference type="RefSeq" id="WP_160953714.1">
    <property type="nucleotide sequence ID" value="NZ_WWEQ01000045.1"/>
</dbReference>
<gene>
    <name evidence="4" type="primary">phnD</name>
    <name evidence="4" type="ORF">GSY69_10045</name>
</gene>
<comment type="caution">
    <text evidence="4">The sequence shown here is derived from an EMBL/GenBank/DDBJ whole genome shotgun (WGS) entry which is preliminary data.</text>
</comment>
<feature type="chain" id="PRO_5039289840" evidence="3">
    <location>
        <begin position="21"/>
        <end position="314"/>
    </location>
</feature>
<keyword evidence="5" id="KW-1185">Reference proteome</keyword>
<dbReference type="PROSITE" id="PS51257">
    <property type="entry name" value="PROKAR_LIPOPROTEIN"/>
    <property type="match status" value="1"/>
</dbReference>
<evidence type="ECO:0000256" key="1">
    <source>
        <dbReference type="ARBA" id="ARBA00007162"/>
    </source>
</evidence>
<feature type="signal peptide" evidence="3">
    <location>
        <begin position="1"/>
        <end position="20"/>
    </location>
</feature>
<evidence type="ECO:0000313" key="4">
    <source>
        <dbReference type="EMBL" id="MYM20294.1"/>
    </source>
</evidence>
<evidence type="ECO:0000313" key="5">
    <source>
        <dbReference type="Proteomes" id="UP000469215"/>
    </source>
</evidence>
<dbReference type="PANTHER" id="PTHR35841">
    <property type="entry name" value="PHOSPHONATES-BINDING PERIPLASMIC PROTEIN"/>
    <property type="match status" value="1"/>
</dbReference>
<dbReference type="SUPFAM" id="SSF53850">
    <property type="entry name" value="Periplasmic binding protein-like II"/>
    <property type="match status" value="1"/>
</dbReference>
<dbReference type="GO" id="GO:0055085">
    <property type="term" value="P:transmembrane transport"/>
    <property type="evidence" value="ECO:0007669"/>
    <property type="project" value="InterPro"/>
</dbReference>
<keyword evidence="2 3" id="KW-0732">Signal</keyword>